<keyword evidence="1" id="KW-0862">Zinc</keyword>
<dbReference type="RefSeq" id="WP_077690671.1">
    <property type="nucleotide sequence ID" value="NZ_MCOK01000001.1"/>
</dbReference>
<name>A0A1V3C0Q8_9ACTN</name>
<dbReference type="GO" id="GO:0008270">
    <property type="term" value="F:zinc ion binding"/>
    <property type="evidence" value="ECO:0007669"/>
    <property type="project" value="UniProtKB-KW"/>
</dbReference>
<evidence type="ECO:0000313" key="4">
    <source>
        <dbReference type="Proteomes" id="UP000189004"/>
    </source>
</evidence>
<keyword evidence="1" id="KW-0863">Zinc-finger</keyword>
<evidence type="ECO:0000256" key="1">
    <source>
        <dbReference type="PROSITE-ProRule" id="PRU00325"/>
    </source>
</evidence>
<dbReference type="AlphaFoldDB" id="A0A1V3C0Q8"/>
<dbReference type="Pfam" id="PF04434">
    <property type="entry name" value="SWIM"/>
    <property type="match status" value="1"/>
</dbReference>
<dbReference type="PROSITE" id="PS50966">
    <property type="entry name" value="ZF_SWIM"/>
    <property type="match status" value="1"/>
</dbReference>
<keyword evidence="4" id="KW-1185">Reference proteome</keyword>
<protein>
    <recommendedName>
        <fullName evidence="2">SWIM-type domain-containing protein</fullName>
    </recommendedName>
</protein>
<dbReference type="InterPro" id="IPR007527">
    <property type="entry name" value="Znf_SWIM"/>
</dbReference>
<dbReference type="OrthoDB" id="3677745at2"/>
<keyword evidence="1" id="KW-0479">Metal-binding</keyword>
<organism evidence="3 4">
    <name type="scientific">Nocardiopsis sinuspersici</name>
    <dbReference type="NCBI Taxonomy" id="501010"/>
    <lineage>
        <taxon>Bacteria</taxon>
        <taxon>Bacillati</taxon>
        <taxon>Actinomycetota</taxon>
        <taxon>Actinomycetes</taxon>
        <taxon>Streptosporangiales</taxon>
        <taxon>Nocardiopsidaceae</taxon>
        <taxon>Nocardiopsis</taxon>
    </lineage>
</organism>
<accession>A0A1V3C0Q8</accession>
<dbReference type="Proteomes" id="UP000189004">
    <property type="component" value="Unassembled WGS sequence"/>
</dbReference>
<proteinExistence type="predicted"/>
<dbReference type="EMBL" id="MCOK01000001">
    <property type="protein sequence ID" value="OOC54268.1"/>
    <property type="molecule type" value="Genomic_DNA"/>
</dbReference>
<reference evidence="4" key="1">
    <citation type="submission" date="2016-08" db="EMBL/GenBank/DDBJ databases">
        <authorList>
            <person name="Tokovenko B."/>
            <person name="Kalinowski J."/>
        </authorList>
    </citation>
    <scope>NUCLEOTIDE SEQUENCE [LARGE SCALE GENOMIC DNA]</scope>
    <source>
        <strain evidence="4">UTMC102</strain>
    </source>
</reference>
<comment type="caution">
    <text evidence="3">The sequence shown here is derived from an EMBL/GenBank/DDBJ whole genome shotgun (WGS) entry which is preliminary data.</text>
</comment>
<gene>
    <name evidence="3" type="ORF">NOSIN_11010</name>
</gene>
<feature type="domain" description="SWIM-type" evidence="2">
    <location>
        <begin position="48"/>
        <end position="84"/>
    </location>
</feature>
<sequence>MPELSREHLLELAGQKSFDRGPDYLGRVSGLRASEGAVHAAVGGRRRYRVRLTTEGAFSWHCDCPWAEEGNCCKHVVAVGLVHLYERKHGSAAPPVPDIASYLYTLDRERLVGLLLEEADRSPALTLALEARAAVAARDPEALRALFEGALHVTEPVPYEQAAEYARAVHSAADTVEELERSGQAGAAGEFLDAVLAFTGEAEEMVEDPDGVVLSALERLHG</sequence>
<evidence type="ECO:0000259" key="2">
    <source>
        <dbReference type="PROSITE" id="PS50966"/>
    </source>
</evidence>
<evidence type="ECO:0000313" key="3">
    <source>
        <dbReference type="EMBL" id="OOC54268.1"/>
    </source>
</evidence>
<dbReference type="STRING" id="501010.NOSIN_11010"/>